<feature type="domain" description="Metalloprotease TldD/E central" evidence="3">
    <location>
        <begin position="113"/>
        <end position="213"/>
    </location>
</feature>
<dbReference type="AlphaFoldDB" id="A0A060HFP3"/>
<reference evidence="4 5" key="1">
    <citation type="journal article" date="2014" name="Int. J. Syst. Evol. Microbiol.">
        <title>Nitrososphaera viennensis gen. nov., sp. nov., an aerobic and mesophilic, ammonia-oxidizing archaeon from soil and a member of the archaeal phylum Thaumarchaeota.</title>
        <authorList>
            <person name="Stieglmeier M."/>
            <person name="Klingl A."/>
            <person name="Alves R.J."/>
            <person name="Rittmann S.K."/>
            <person name="Melcher M."/>
            <person name="Leisch N."/>
            <person name="Schleper C."/>
        </authorList>
    </citation>
    <scope>NUCLEOTIDE SEQUENCE [LARGE SCALE GENOMIC DNA]</scope>
    <source>
        <strain evidence="4">EN76</strain>
    </source>
</reference>
<dbReference type="Pfam" id="PF19290">
    <property type="entry name" value="PmbA_TldD_2nd"/>
    <property type="match status" value="1"/>
</dbReference>
<dbReference type="HOGENOM" id="CLU_026425_4_2_2"/>
<dbReference type="EMBL" id="CP007536">
    <property type="protein sequence ID" value="AIC15404.1"/>
    <property type="molecule type" value="Genomic_DNA"/>
</dbReference>
<evidence type="ECO:0000259" key="2">
    <source>
        <dbReference type="Pfam" id="PF19289"/>
    </source>
</evidence>
<dbReference type="Proteomes" id="UP000027093">
    <property type="component" value="Chromosome"/>
</dbReference>
<dbReference type="InterPro" id="IPR002510">
    <property type="entry name" value="Metalloprtase-TldD/E_N"/>
</dbReference>
<sequence>MESLLRLALREAEAHGASDAEIYAAVTKESEVFIENNDLKQAKTQKASAVGIRVFLNGALGFYAVNSLDPEKVRGAVYSAVKIARVSPRDKLNSLPAKSKVSRVGGIYDKNAESFEAKDAARLAAEMLKTAKSHDRRVSVDSGNFAATVMTHWLANTNGVSLSEKLSVFSWSIMGMAIDGNDVSSFDVQSGGTHRVRDIEVHAAASEFARTAAGSLGAKKLIDSFKGEMLLTPAAAMEMVEEVVAHAVNSDAVQKKSSMFAGKLGKRVASNLLAVEDDATNADGLAAASFDREGVPHRKNVVIENGVLKKFLYNTYTAKKAGAKSTGNASGSTSSPPSVATTNFVVQPGRSSLDGLVSEMKQGVMISRFSGNVNPVNGDFSGVVKGGWLVRDGKLVHPVKEVMVAGNVFDCIKNLTGLSKERKVIGASILPYMRFGKVSFTAG</sequence>
<organism evidence="4 5">
    <name type="scientific">Nitrososphaera viennensis EN76</name>
    <dbReference type="NCBI Taxonomy" id="926571"/>
    <lineage>
        <taxon>Archaea</taxon>
        <taxon>Nitrososphaerota</taxon>
        <taxon>Nitrososphaeria</taxon>
        <taxon>Nitrososphaerales</taxon>
        <taxon>Nitrososphaeraceae</taxon>
        <taxon>Nitrososphaera</taxon>
    </lineage>
</organism>
<dbReference type="InterPro" id="IPR036059">
    <property type="entry name" value="TldD/PmbA_sf"/>
</dbReference>
<dbReference type="RefSeq" id="WP_075054416.1">
    <property type="nucleotide sequence ID" value="NZ_CP007536.1"/>
</dbReference>
<dbReference type="PANTHER" id="PTHR43421:SF1">
    <property type="entry name" value="METALLOPROTEASE PMBA"/>
    <property type="match status" value="1"/>
</dbReference>
<evidence type="ECO:0000259" key="1">
    <source>
        <dbReference type="Pfam" id="PF01523"/>
    </source>
</evidence>
<dbReference type="GeneID" id="74946431"/>
<proteinExistence type="predicted"/>
<dbReference type="GO" id="GO:0008237">
    <property type="term" value="F:metallopeptidase activity"/>
    <property type="evidence" value="ECO:0007669"/>
    <property type="project" value="InterPro"/>
</dbReference>
<protein>
    <submittedName>
        <fullName evidence="4">Putative TldD/pmbA family protein</fullName>
    </submittedName>
</protein>
<dbReference type="InterPro" id="IPR035068">
    <property type="entry name" value="TldD/PmbA_N"/>
</dbReference>
<dbReference type="InterPro" id="IPR045570">
    <property type="entry name" value="Metalloprtase-TldD/E_cen_dom"/>
</dbReference>
<dbReference type="InterPro" id="IPR047657">
    <property type="entry name" value="PmbA"/>
</dbReference>
<dbReference type="InterPro" id="IPR045569">
    <property type="entry name" value="Metalloprtase-TldD/E_C"/>
</dbReference>
<dbReference type="GO" id="GO:0006508">
    <property type="term" value="P:proteolysis"/>
    <property type="evidence" value="ECO:0007669"/>
    <property type="project" value="InterPro"/>
</dbReference>
<dbReference type="GO" id="GO:0005829">
    <property type="term" value="C:cytosol"/>
    <property type="evidence" value="ECO:0007669"/>
    <property type="project" value="TreeGrafter"/>
</dbReference>
<gene>
    <name evidence="4" type="ORF">NVIE_011710</name>
</gene>
<dbReference type="SUPFAM" id="SSF111283">
    <property type="entry name" value="Putative modulator of DNA gyrase, PmbA/TldD"/>
    <property type="match status" value="1"/>
</dbReference>
<dbReference type="Gene3D" id="3.30.2290.10">
    <property type="entry name" value="PmbA/TldD superfamily"/>
    <property type="match status" value="1"/>
</dbReference>
<dbReference type="PANTHER" id="PTHR43421">
    <property type="entry name" value="METALLOPROTEASE PMBA"/>
    <property type="match status" value="1"/>
</dbReference>
<keyword evidence="5" id="KW-1185">Reference proteome</keyword>
<dbReference type="Pfam" id="PF19289">
    <property type="entry name" value="PmbA_TldD_3rd"/>
    <property type="match status" value="1"/>
</dbReference>
<dbReference type="OrthoDB" id="84520at2157"/>
<dbReference type="Pfam" id="PF01523">
    <property type="entry name" value="PmbA_TldD_1st"/>
    <property type="match status" value="1"/>
</dbReference>
<name>A0A060HFP3_9ARCH</name>
<evidence type="ECO:0000313" key="4">
    <source>
        <dbReference type="EMBL" id="AIC15404.1"/>
    </source>
</evidence>
<dbReference type="KEGG" id="nvn:NVIE_011710"/>
<accession>A0A060HFP3</accession>
<evidence type="ECO:0000313" key="5">
    <source>
        <dbReference type="Proteomes" id="UP000027093"/>
    </source>
</evidence>
<evidence type="ECO:0000259" key="3">
    <source>
        <dbReference type="Pfam" id="PF19290"/>
    </source>
</evidence>
<feature type="domain" description="Metalloprotease TldD/E C-terminal" evidence="2">
    <location>
        <begin position="228"/>
        <end position="441"/>
    </location>
</feature>
<dbReference type="STRING" id="926571.NVIE_011710"/>
<feature type="domain" description="Metalloprotease TldD/E N-terminal" evidence="1">
    <location>
        <begin position="20"/>
        <end position="84"/>
    </location>
</feature>